<dbReference type="EMBL" id="CATQJA010000095">
    <property type="protein sequence ID" value="CAJ0557758.1"/>
    <property type="molecule type" value="Genomic_DNA"/>
</dbReference>
<dbReference type="Pfam" id="PF00092">
    <property type="entry name" value="VWA"/>
    <property type="match status" value="4"/>
</dbReference>
<dbReference type="CDD" id="cd00198">
    <property type="entry name" value="vWFA"/>
    <property type="match status" value="2"/>
</dbReference>
<dbReference type="Pfam" id="PF13768">
    <property type="entry name" value="VWA_3"/>
    <property type="match status" value="1"/>
</dbReference>
<protein>
    <recommendedName>
        <fullName evidence="2">VWFA domain-containing protein</fullName>
    </recommendedName>
</protein>
<gene>
    <name evidence="3" type="ORF">MSPICULIGERA_LOCUS516</name>
</gene>
<evidence type="ECO:0000313" key="3">
    <source>
        <dbReference type="EMBL" id="CAJ0557758.1"/>
    </source>
</evidence>
<feature type="domain" description="VWFA" evidence="2">
    <location>
        <begin position="1289"/>
        <end position="1486"/>
    </location>
</feature>
<dbReference type="Proteomes" id="UP001177023">
    <property type="component" value="Unassembled WGS sequence"/>
</dbReference>
<evidence type="ECO:0000256" key="1">
    <source>
        <dbReference type="SAM" id="MobiDB-lite"/>
    </source>
</evidence>
<evidence type="ECO:0000259" key="2">
    <source>
        <dbReference type="PROSITE" id="PS50234"/>
    </source>
</evidence>
<dbReference type="InterPro" id="IPR050525">
    <property type="entry name" value="ECM_Assembly_Org"/>
</dbReference>
<accession>A0AA36C5A0</accession>
<name>A0AA36C5A0_9BILA</name>
<dbReference type="SUPFAM" id="SSF53300">
    <property type="entry name" value="vWA-like"/>
    <property type="match status" value="7"/>
</dbReference>
<dbReference type="Gene3D" id="3.40.50.410">
    <property type="entry name" value="von Willebrand factor, type A domain"/>
    <property type="match status" value="7"/>
</dbReference>
<comment type="caution">
    <text evidence="3">The sequence shown here is derived from an EMBL/GenBank/DDBJ whole genome shotgun (WGS) entry which is preliminary data.</text>
</comment>
<dbReference type="PANTHER" id="PTHR24020:SF84">
    <property type="entry name" value="VWFA DOMAIN-CONTAINING PROTEIN"/>
    <property type="match status" value="1"/>
</dbReference>
<keyword evidence="4" id="KW-1185">Reference proteome</keyword>
<feature type="domain" description="VWFA" evidence="2">
    <location>
        <begin position="268"/>
        <end position="475"/>
    </location>
</feature>
<feature type="domain" description="VWFA" evidence="2">
    <location>
        <begin position="29"/>
        <end position="215"/>
    </location>
</feature>
<feature type="compositionally biased region" description="Low complexity" evidence="1">
    <location>
        <begin position="852"/>
        <end position="867"/>
    </location>
</feature>
<sequence length="1686" mass="186332">MAPTTQPNWDRTTTLPGGAWCDASTKNVAVVFLVDMAVPQNGNYTTKVTQLQNYLQNLPTSVNLPSTGNWTNVQFYLVPYYGYAAYTVGSSPVTSRAAWNTAVQYLNTSLNVNMIDSHNLAHGLNYVQESLGKQLPVGTSRAIIAITDGFDQSNTQMAYDAAGQLKSEYFTISIVSSTTSLMGQSILQSIASDQFRYYPLDDLSWLINRGTLASTSYWICNAYYPTPAPITTQPTRVPLELSTAPPTTVVTATTTPAPTTPYANCPVDMVFLVDESQSMLDLWFDKVLTYVDNTARQVLKYQSSARFALVSFNKRIVYSSYNSSGFLDINGLEAALKGIARTTDVVDYTVGLNEVINILATYGRQQNDSTVLPFVIFLTDGDQLANSMNSVLPITTKLRNQYKAEILGFGLNPNPYRESLIKQAIGVGSPDGYTPARYIRANTTDYLLATSPQDTSSYSQIDYKGMELEAIKAAINYYSGSIGAYTGRLSVVYFSAPEVTGTLVSQSTNPVEVINKLTPANIPNGGASDLAGALNVANNIISKNYFGNNQVVILIARGLYIDGNSTNCCNDPQPIANELMKKAAVQAVMLGLVTNNTILQAISNQPVLNANALIKDGDSDINNGAAIAKRLDTVLHSIIANQPCQNIADFPPVCSEYIDVQLAFHANQTLMPKVRNFITQLLLPALFGGSLSDRPLTKSSTVNLALMTLDSSTTVTSLADFTQLYSPSRYAQIVSNVLDNATISTVPYVSKVYNQSIYNRQWGRPFATTIVIIISDAFSSSDYTNARAMLDRLQPAYAEAIQIGTLASPIPVSDGNPIIVPDINELDPLYIRSSKGLAVALAKAACRTLTTLPPSTPPTTTTARTTPAPLPRPKPRAVWPDITFLVDTSYDGTNAMTDQGFQQLRQFMYRYVLDELFIGDTGSRITLATFDDSVNVACQFSDIHNYYDLADCIVNKFEYSITKPKTKTRDLAGALDYLSNNVYNLTKGWIPAKENILVIFTTGSSTTNASRALVHMQQLMVRTFGINLGANMDPYELSLYGPDSYGFPNWDDQTHGIMGQNNFGSRMIEYFTRAHRQPLSNFYADFFFIVDESYAMNGVFDSVRTFILNFVHQLTLGDNKVRLWIVPFNSDVVQDQVLAQNGRFSDFESWWNNKFAYKQPSNTTFVNIGAAIDAVAGYLNVTYQTDRMAHVTYIAQSPTVTGAEKAAQLQGKSNVANYVLLTNPAANYSQQLVTDGRQVFRMSSPKELNNWVTSGFGLNNMSRWFDTMAIFQENYRASHEMQLAEVQIDVAFAVDQTALANSAAFEAIKSYIAGFVSKFHISRTGTRFALQSFSARQVVEGGFHFMDNNDTDTVVNMIKNLKYISSSASASSDLVTTLSQINDFFLQPEKGWRNGPTYVVIFTGAQYYYNTTASIADALKIGRKARVAAVGLTGSRKDFVQQFLTGKSQNLYPVVADPLSLVDGSLPDRVISHDMTKWYEDLVYPVLPHIDDVQADFIFLIDYYNTLGAAGFAQVQNYLVDLIQNQVTTLGATSRLAVVAYGYTEVMASYSWDLNAFHTQADLLNAVKTMSYYSRYVDSDLARAVEYFFHNDTFGYDANRLTFVVDIAVSPTIGRQIPFPTTVQLNRETFTYAYTYPNATVYPYLNQFLGEEAYEHLNVGYQFGAVDGMFKRYVVEAWQAWQANYG</sequence>
<reference evidence="3" key="1">
    <citation type="submission" date="2023-06" db="EMBL/GenBank/DDBJ databases">
        <authorList>
            <person name="Delattre M."/>
        </authorList>
    </citation>
    <scope>NUCLEOTIDE SEQUENCE</scope>
    <source>
        <strain evidence="3">AF72</strain>
    </source>
</reference>
<feature type="region of interest" description="Disordered" evidence="1">
    <location>
        <begin position="852"/>
        <end position="872"/>
    </location>
</feature>
<dbReference type="InterPro" id="IPR036465">
    <property type="entry name" value="vWFA_dom_sf"/>
</dbReference>
<dbReference type="SMART" id="SM00327">
    <property type="entry name" value="VWA"/>
    <property type="match status" value="5"/>
</dbReference>
<feature type="domain" description="VWFA" evidence="2">
    <location>
        <begin position="881"/>
        <end position="1086"/>
    </location>
</feature>
<feature type="non-terminal residue" evidence="3">
    <location>
        <position position="1686"/>
    </location>
</feature>
<organism evidence="3 4">
    <name type="scientific">Mesorhabditis spiculigera</name>
    <dbReference type="NCBI Taxonomy" id="96644"/>
    <lineage>
        <taxon>Eukaryota</taxon>
        <taxon>Metazoa</taxon>
        <taxon>Ecdysozoa</taxon>
        <taxon>Nematoda</taxon>
        <taxon>Chromadorea</taxon>
        <taxon>Rhabditida</taxon>
        <taxon>Rhabditina</taxon>
        <taxon>Rhabditomorpha</taxon>
        <taxon>Rhabditoidea</taxon>
        <taxon>Rhabditidae</taxon>
        <taxon>Mesorhabditinae</taxon>
        <taxon>Mesorhabditis</taxon>
    </lineage>
</organism>
<dbReference type="InterPro" id="IPR002035">
    <property type="entry name" value="VWF_A"/>
</dbReference>
<proteinExistence type="predicted"/>
<evidence type="ECO:0000313" key="4">
    <source>
        <dbReference type="Proteomes" id="UP001177023"/>
    </source>
</evidence>
<feature type="domain" description="VWFA" evidence="2">
    <location>
        <begin position="488"/>
        <end position="631"/>
    </location>
</feature>
<dbReference type="PANTHER" id="PTHR24020">
    <property type="entry name" value="COLLAGEN ALPHA"/>
    <property type="match status" value="1"/>
</dbReference>
<feature type="domain" description="VWFA" evidence="2">
    <location>
        <begin position="1496"/>
        <end position="1587"/>
    </location>
</feature>
<feature type="domain" description="VWFA" evidence="2">
    <location>
        <begin position="1085"/>
        <end position="1256"/>
    </location>
</feature>
<dbReference type="PROSITE" id="PS50234">
    <property type="entry name" value="VWFA"/>
    <property type="match status" value="7"/>
</dbReference>